<dbReference type="EMBL" id="CADCWG010000134">
    <property type="protein sequence ID" value="CAA9553899.1"/>
    <property type="molecule type" value="Genomic_DNA"/>
</dbReference>
<keyword evidence="2" id="KW-1133">Transmembrane helix</keyword>
<evidence type="ECO:0000256" key="2">
    <source>
        <dbReference type="SAM" id="Phobius"/>
    </source>
</evidence>
<accession>A0A6J4UN99</accession>
<evidence type="ECO:0000313" key="3">
    <source>
        <dbReference type="EMBL" id="CAA9553899.1"/>
    </source>
</evidence>
<proteinExistence type="predicted"/>
<dbReference type="AlphaFoldDB" id="A0A6J4UN99"/>
<keyword evidence="2" id="KW-0812">Transmembrane</keyword>
<feature type="transmembrane region" description="Helical" evidence="2">
    <location>
        <begin position="46"/>
        <end position="66"/>
    </location>
</feature>
<keyword evidence="2" id="KW-0472">Membrane</keyword>
<sequence length="150" mass="16097">MHLNELVALITGPLPDPRPGDRYPTRPRVGGSGACVQEEGHTMRKLLVMFTLLLGMLALPLLASGLSASAEDPTPNEVAMAVCQAADESGELDELGLTFGECLIFLRGQFTENTNIFIAGICGAEVVQEQFETTNKGQCIKVVKSFFSQP</sequence>
<reference evidence="3" key="1">
    <citation type="submission" date="2020-02" db="EMBL/GenBank/DDBJ databases">
        <authorList>
            <person name="Meier V. D."/>
        </authorList>
    </citation>
    <scope>NUCLEOTIDE SEQUENCE</scope>
    <source>
        <strain evidence="3">AVDCRST_MAG49</strain>
    </source>
</reference>
<protein>
    <submittedName>
        <fullName evidence="3">Uncharacterized protein</fullName>
    </submittedName>
</protein>
<feature type="region of interest" description="Disordered" evidence="1">
    <location>
        <begin position="13"/>
        <end position="34"/>
    </location>
</feature>
<gene>
    <name evidence="3" type="ORF">AVDCRST_MAG49-1956</name>
</gene>
<organism evidence="3">
    <name type="scientific">uncultured Thermomicrobiales bacterium</name>
    <dbReference type="NCBI Taxonomy" id="1645740"/>
    <lineage>
        <taxon>Bacteria</taxon>
        <taxon>Pseudomonadati</taxon>
        <taxon>Thermomicrobiota</taxon>
        <taxon>Thermomicrobia</taxon>
        <taxon>Thermomicrobiales</taxon>
        <taxon>environmental samples</taxon>
    </lineage>
</organism>
<name>A0A6J4UN99_9BACT</name>
<evidence type="ECO:0000256" key="1">
    <source>
        <dbReference type="SAM" id="MobiDB-lite"/>
    </source>
</evidence>